<protein>
    <recommendedName>
        <fullName evidence="4">ADP-ribosylhydrolase ARH3</fullName>
        <ecNumber evidence="2">3.2.1.143</ecNumber>
    </recommendedName>
    <alternativeName>
        <fullName evidence="5">ADP-ribose glycohydrolase ARH3</fullName>
    </alternativeName>
    <alternativeName>
        <fullName evidence="6">ADP-ribosylhydrolase 3</fullName>
    </alternativeName>
    <alternativeName>
        <fullName evidence="9">O-acetyl-ADP-ribose deacetylase ARH3</fullName>
    </alternativeName>
    <alternativeName>
        <fullName evidence="10">Poly(ADP-ribose) glycohydrolase ARH3</fullName>
    </alternativeName>
    <alternativeName>
        <fullName evidence="8">[Protein ADP-ribosylarginine] hydrolase-like protein 2</fullName>
    </alternativeName>
    <alternativeName>
        <fullName evidence="7">[Protein ADP-ribosylserine] hydrolase</fullName>
    </alternativeName>
</protein>
<evidence type="ECO:0000256" key="9">
    <source>
        <dbReference type="ARBA" id="ARBA00043187"/>
    </source>
</evidence>
<dbReference type="SUPFAM" id="SSF101478">
    <property type="entry name" value="ADP-ribosylglycohydrolase"/>
    <property type="match status" value="1"/>
</dbReference>
<dbReference type="InterPro" id="IPR036705">
    <property type="entry name" value="Ribosyl_crysJ1_sf"/>
</dbReference>
<comment type="cofactor">
    <cofactor evidence="12">
        <name>Mg(2+)</name>
        <dbReference type="ChEBI" id="CHEBI:18420"/>
    </cofactor>
    <text evidence="12">Binds 2 magnesium ions per subunit.</text>
</comment>
<feature type="binding site" evidence="12">
    <location>
        <position position="67"/>
    </location>
    <ligand>
        <name>Mg(2+)</name>
        <dbReference type="ChEBI" id="CHEBI:18420"/>
        <label>1</label>
    </ligand>
</feature>
<accession>A0A813QZQ9</accession>
<dbReference type="InterPro" id="IPR050792">
    <property type="entry name" value="ADP-ribosylglycohydrolase"/>
</dbReference>
<dbReference type="OrthoDB" id="410104at2759"/>
<dbReference type="EMBL" id="CAJNOJ010000009">
    <property type="protein sequence ID" value="CAF0775827.1"/>
    <property type="molecule type" value="Genomic_DNA"/>
</dbReference>
<evidence type="ECO:0000256" key="1">
    <source>
        <dbReference type="ARBA" id="ARBA00010702"/>
    </source>
</evidence>
<proteinExistence type="inferred from homology"/>
<evidence type="ECO:0000313" key="13">
    <source>
        <dbReference type="EMBL" id="CAF0775827.1"/>
    </source>
</evidence>
<sequence length="343" mass="38767">MDANNILQRAIGLALGTAIGDAKGIAYETLTREKIIEFQKQTDTNLYTRVINNPYIPENWQIGRWTDDTQLSIAMMKAITIYLRTNNDLMSNVVEEHIIEWKESTAGWGGTKNAIERLATGTHTYLNSGNQAEGNGVLMKLAPLAFYYSLCQNTDDNQIEIICRMTHQSSVAVATACIYVHMCTYLFEKNNNIQSKDFLQYLYELSIKYETKYELNEEKHLISRRIKRYLDLVNSSLEIDERSIIDVSNGGTFYCVDSLTMVIGLIACLSTCQPDFETIIRASEIGGDTDSNAAMIGAIVGGMKGVACLDQEHIEQVYRSEYVRRIGDEFGLAIIKRLQLEYH</sequence>
<evidence type="ECO:0000313" key="15">
    <source>
        <dbReference type="Proteomes" id="UP000663828"/>
    </source>
</evidence>
<feature type="binding site" evidence="12">
    <location>
        <position position="290"/>
    </location>
    <ligand>
        <name>Mg(2+)</name>
        <dbReference type="ChEBI" id="CHEBI:18420"/>
        <label>1</label>
    </ligand>
</feature>
<dbReference type="Gene3D" id="1.10.4080.10">
    <property type="entry name" value="ADP-ribosylation/Crystallin J1"/>
    <property type="match status" value="1"/>
</dbReference>
<feature type="binding site" evidence="12">
    <location>
        <position position="291"/>
    </location>
    <ligand>
        <name>Mg(2+)</name>
        <dbReference type="ChEBI" id="CHEBI:18420"/>
        <label>1</label>
    </ligand>
</feature>
<feature type="binding site" evidence="12">
    <location>
        <position position="288"/>
    </location>
    <ligand>
        <name>Mg(2+)</name>
        <dbReference type="ChEBI" id="CHEBI:18420"/>
        <label>1</label>
    </ligand>
</feature>
<comment type="similarity">
    <text evidence="1">Belongs to the ADP-ribosylglycohydrolase family.</text>
</comment>
<dbReference type="GO" id="GO:0004649">
    <property type="term" value="F:poly(ADP-ribose) glycohydrolase activity"/>
    <property type="evidence" value="ECO:0007669"/>
    <property type="project" value="UniProtKB-EC"/>
</dbReference>
<evidence type="ECO:0000256" key="2">
    <source>
        <dbReference type="ARBA" id="ARBA00012255"/>
    </source>
</evidence>
<dbReference type="EC" id="3.2.1.143" evidence="2"/>
<evidence type="ECO:0000256" key="3">
    <source>
        <dbReference type="ARBA" id="ARBA00022801"/>
    </source>
</evidence>
<reference evidence="13" key="1">
    <citation type="submission" date="2021-02" db="EMBL/GenBank/DDBJ databases">
        <authorList>
            <person name="Nowell W R."/>
        </authorList>
    </citation>
    <scope>NUCLEOTIDE SEQUENCE</scope>
</reference>
<dbReference type="InterPro" id="IPR005502">
    <property type="entry name" value="Ribosyl_crysJ1"/>
</dbReference>
<feature type="binding site" evidence="12">
    <location>
        <position position="66"/>
    </location>
    <ligand>
        <name>Mg(2+)</name>
        <dbReference type="ChEBI" id="CHEBI:18420"/>
        <label>1</label>
    </ligand>
</feature>
<dbReference type="Proteomes" id="UP000663828">
    <property type="component" value="Unassembled WGS sequence"/>
</dbReference>
<keyword evidence="3" id="KW-0378">Hydrolase</keyword>
<organism evidence="13 16">
    <name type="scientific">Adineta ricciae</name>
    <name type="common">Rotifer</name>
    <dbReference type="NCBI Taxonomy" id="249248"/>
    <lineage>
        <taxon>Eukaryota</taxon>
        <taxon>Metazoa</taxon>
        <taxon>Spiralia</taxon>
        <taxon>Gnathifera</taxon>
        <taxon>Rotifera</taxon>
        <taxon>Eurotatoria</taxon>
        <taxon>Bdelloidea</taxon>
        <taxon>Adinetida</taxon>
        <taxon>Adinetidae</taxon>
        <taxon>Adineta</taxon>
    </lineage>
</organism>
<comment type="caution">
    <text evidence="13">The sequence shown here is derived from an EMBL/GenBank/DDBJ whole genome shotgun (WGS) entry which is preliminary data.</text>
</comment>
<feature type="binding site" evidence="12">
    <location>
        <position position="68"/>
    </location>
    <ligand>
        <name>Mg(2+)</name>
        <dbReference type="ChEBI" id="CHEBI:18420"/>
        <label>1</label>
    </ligand>
</feature>
<evidence type="ECO:0000256" key="8">
    <source>
        <dbReference type="ARBA" id="ARBA00042850"/>
    </source>
</evidence>
<name>A0A813QZQ9_ADIRI</name>
<dbReference type="PANTHER" id="PTHR16222:SF24">
    <property type="entry name" value="ADP-RIBOSYLHYDROLASE ARH3"/>
    <property type="match status" value="1"/>
</dbReference>
<gene>
    <name evidence="13" type="ORF">EDS130_LOCUS3567</name>
    <name evidence="14" type="ORF">XAT740_LOCUS47173</name>
</gene>
<evidence type="ECO:0000256" key="6">
    <source>
        <dbReference type="ARBA" id="ARBA00042471"/>
    </source>
</evidence>
<keyword evidence="12" id="KW-0479">Metal-binding</keyword>
<keyword evidence="12" id="KW-0460">Magnesium</keyword>
<dbReference type="PANTHER" id="PTHR16222">
    <property type="entry name" value="ADP-RIBOSYLGLYCOHYDROLASE"/>
    <property type="match status" value="1"/>
</dbReference>
<evidence type="ECO:0000313" key="16">
    <source>
        <dbReference type="Proteomes" id="UP000663852"/>
    </source>
</evidence>
<comment type="catalytic activity">
    <reaction evidence="11">
        <text>alpha-NAD(+) + H2O = ADP-D-ribose + nicotinamide + H(+)</text>
        <dbReference type="Rhea" id="RHEA:68792"/>
        <dbReference type="ChEBI" id="CHEBI:15377"/>
        <dbReference type="ChEBI" id="CHEBI:15378"/>
        <dbReference type="ChEBI" id="CHEBI:17154"/>
        <dbReference type="ChEBI" id="CHEBI:57967"/>
        <dbReference type="ChEBI" id="CHEBI:77017"/>
    </reaction>
</comment>
<dbReference type="GO" id="GO:0046872">
    <property type="term" value="F:metal ion binding"/>
    <property type="evidence" value="ECO:0007669"/>
    <property type="project" value="UniProtKB-KW"/>
</dbReference>
<evidence type="ECO:0000256" key="10">
    <source>
        <dbReference type="ARBA" id="ARBA00043193"/>
    </source>
</evidence>
<dbReference type="EMBL" id="CAJNOR010006490">
    <property type="protein sequence ID" value="CAF1596517.1"/>
    <property type="molecule type" value="Genomic_DNA"/>
</dbReference>
<evidence type="ECO:0000256" key="7">
    <source>
        <dbReference type="ARBA" id="ARBA00042722"/>
    </source>
</evidence>
<evidence type="ECO:0000313" key="14">
    <source>
        <dbReference type="EMBL" id="CAF1596517.1"/>
    </source>
</evidence>
<keyword evidence="15" id="KW-1185">Reference proteome</keyword>
<dbReference type="Pfam" id="PF03747">
    <property type="entry name" value="ADP_ribosyl_GH"/>
    <property type="match status" value="1"/>
</dbReference>
<evidence type="ECO:0000256" key="11">
    <source>
        <dbReference type="ARBA" id="ARBA00049015"/>
    </source>
</evidence>
<evidence type="ECO:0000256" key="12">
    <source>
        <dbReference type="PIRSR" id="PIRSR605502-1"/>
    </source>
</evidence>
<evidence type="ECO:0000256" key="4">
    <source>
        <dbReference type="ARBA" id="ARBA00041057"/>
    </source>
</evidence>
<evidence type="ECO:0000256" key="5">
    <source>
        <dbReference type="ARBA" id="ARBA00042398"/>
    </source>
</evidence>
<dbReference type="Proteomes" id="UP000663852">
    <property type="component" value="Unassembled WGS sequence"/>
</dbReference>
<dbReference type="AlphaFoldDB" id="A0A813QZQ9"/>